<dbReference type="STRING" id="633813.SAMN04488087_1122"/>
<dbReference type="Proteomes" id="UP000185812">
    <property type="component" value="Unassembled WGS sequence"/>
</dbReference>
<name>A0A1M6SKD5_9BACT</name>
<dbReference type="SUPFAM" id="SSF63411">
    <property type="entry name" value="LuxS/MPP-like metallohydrolase"/>
    <property type="match status" value="2"/>
</dbReference>
<comment type="cofactor">
    <cofactor evidence="1">
        <name>Zn(2+)</name>
        <dbReference type="ChEBI" id="CHEBI:29105"/>
    </cofactor>
</comment>
<accession>A0A1M6SKD5</accession>
<dbReference type="PANTHER" id="PTHR11851">
    <property type="entry name" value="METALLOPROTEASE"/>
    <property type="match status" value="1"/>
</dbReference>
<gene>
    <name evidence="6" type="ORF">SAMN04488087_1122</name>
</gene>
<evidence type="ECO:0000313" key="6">
    <source>
        <dbReference type="EMBL" id="SHK45038.1"/>
    </source>
</evidence>
<protein>
    <submittedName>
        <fullName evidence="6">Predicted Zn-dependent peptidase</fullName>
    </submittedName>
</protein>
<sequence length="418" mass="47999">MSVQVATDATTYQKTVLPCGLRVVTEAIASVRSVAVGLWVDVGSRDEAEEEAGITHFIEHMVFKGTERRRTHQIAQRIEYVGGYLNAFTTKEHTCYYVRVLDEYLDRALDTLIDLAFRPRFPEREIEKEKEVILEEMKMYEDTPDEYIFDLFEALVYAGHALGRPIVGRAETVRAFTRAMLLDFMERHYTPDRMVLAAAGRLSHERVVALAERLLRGVVRHSTNRRTRQPVPSYQPGERLERRSVQQAHLVLGGRGYDLHHPQRAALTVLNTILGGGMSSRLNQNIRERYGYCYNIYSFVNLHSDVGDWGVYMGTDPRRVARAEQLIRRELDKLVQKPVGRRVLTHAKNQVKGTLMLGQENMSNRMMRLGRQELYFGRYYSLDEALQEVDQVTAEEVQEVARALFAGQSYSKVVLLPE</sequence>
<dbReference type="OrthoDB" id="9811314at2"/>
<dbReference type="PROSITE" id="PS00143">
    <property type="entry name" value="INSULINASE"/>
    <property type="match status" value="1"/>
</dbReference>
<dbReference type="InterPro" id="IPR050361">
    <property type="entry name" value="MPP/UQCRC_Complex"/>
</dbReference>
<dbReference type="GO" id="GO:0046872">
    <property type="term" value="F:metal ion binding"/>
    <property type="evidence" value="ECO:0007669"/>
    <property type="project" value="InterPro"/>
</dbReference>
<dbReference type="AlphaFoldDB" id="A0A1M6SKD5"/>
<dbReference type="GO" id="GO:0006508">
    <property type="term" value="P:proteolysis"/>
    <property type="evidence" value="ECO:0007669"/>
    <property type="project" value="InterPro"/>
</dbReference>
<dbReference type="InterPro" id="IPR011249">
    <property type="entry name" value="Metalloenz_LuxS/M16"/>
</dbReference>
<reference evidence="7" key="1">
    <citation type="submission" date="2016-11" db="EMBL/GenBank/DDBJ databases">
        <authorList>
            <person name="Varghese N."/>
            <person name="Submissions S."/>
        </authorList>
    </citation>
    <scope>NUCLEOTIDE SEQUENCE [LARGE SCALE GENOMIC DNA]</scope>
    <source>
        <strain evidence="7">DSM 22212</strain>
    </source>
</reference>
<comment type="similarity">
    <text evidence="2 3">Belongs to the peptidase M16 family.</text>
</comment>
<dbReference type="PANTHER" id="PTHR11851:SF49">
    <property type="entry name" value="MITOCHONDRIAL-PROCESSING PEPTIDASE SUBUNIT ALPHA"/>
    <property type="match status" value="1"/>
</dbReference>
<dbReference type="InterPro" id="IPR001431">
    <property type="entry name" value="Pept_M16_Zn_BS"/>
</dbReference>
<dbReference type="Pfam" id="PF05193">
    <property type="entry name" value="Peptidase_M16_C"/>
    <property type="match status" value="1"/>
</dbReference>
<proteinExistence type="inferred from homology"/>
<dbReference type="Pfam" id="PF00675">
    <property type="entry name" value="Peptidase_M16"/>
    <property type="match status" value="1"/>
</dbReference>
<dbReference type="Gene3D" id="3.30.830.10">
    <property type="entry name" value="Metalloenzyme, LuxS/M16 peptidase-like"/>
    <property type="match status" value="2"/>
</dbReference>
<evidence type="ECO:0000259" key="5">
    <source>
        <dbReference type="Pfam" id="PF05193"/>
    </source>
</evidence>
<evidence type="ECO:0000256" key="1">
    <source>
        <dbReference type="ARBA" id="ARBA00001947"/>
    </source>
</evidence>
<keyword evidence="7" id="KW-1185">Reference proteome</keyword>
<dbReference type="InterPro" id="IPR007863">
    <property type="entry name" value="Peptidase_M16_C"/>
</dbReference>
<evidence type="ECO:0000256" key="3">
    <source>
        <dbReference type="RuleBase" id="RU004447"/>
    </source>
</evidence>
<dbReference type="FunFam" id="3.30.830.10:FF:000008">
    <property type="entry name" value="Mitochondrial-processing peptidase subunit beta"/>
    <property type="match status" value="1"/>
</dbReference>
<evidence type="ECO:0000313" key="7">
    <source>
        <dbReference type="Proteomes" id="UP000185812"/>
    </source>
</evidence>
<evidence type="ECO:0000256" key="2">
    <source>
        <dbReference type="ARBA" id="ARBA00007261"/>
    </source>
</evidence>
<feature type="domain" description="Peptidase M16 C-terminal" evidence="5">
    <location>
        <begin position="176"/>
        <end position="350"/>
    </location>
</feature>
<feature type="domain" description="Peptidase M16 N-terminal" evidence="4">
    <location>
        <begin position="22"/>
        <end position="168"/>
    </location>
</feature>
<dbReference type="GO" id="GO:0004222">
    <property type="term" value="F:metalloendopeptidase activity"/>
    <property type="evidence" value="ECO:0007669"/>
    <property type="project" value="InterPro"/>
</dbReference>
<organism evidence="6 7">
    <name type="scientific">Rhodothermus profundi</name>
    <dbReference type="NCBI Taxonomy" id="633813"/>
    <lineage>
        <taxon>Bacteria</taxon>
        <taxon>Pseudomonadati</taxon>
        <taxon>Rhodothermota</taxon>
        <taxon>Rhodothermia</taxon>
        <taxon>Rhodothermales</taxon>
        <taxon>Rhodothermaceae</taxon>
        <taxon>Rhodothermus</taxon>
    </lineage>
</organism>
<dbReference type="EMBL" id="FRAU01000003">
    <property type="protein sequence ID" value="SHK45038.1"/>
    <property type="molecule type" value="Genomic_DNA"/>
</dbReference>
<evidence type="ECO:0000259" key="4">
    <source>
        <dbReference type="Pfam" id="PF00675"/>
    </source>
</evidence>
<dbReference type="InterPro" id="IPR011765">
    <property type="entry name" value="Pept_M16_N"/>
</dbReference>